<keyword evidence="5" id="KW-0472">Membrane</keyword>
<keyword evidence="1" id="KW-0808">Transferase</keyword>
<organism evidence="8 9">
    <name type="scientific">Corynebacterium singulare</name>
    <dbReference type="NCBI Taxonomy" id="161899"/>
    <lineage>
        <taxon>Bacteria</taxon>
        <taxon>Bacillati</taxon>
        <taxon>Actinomycetota</taxon>
        <taxon>Actinomycetes</taxon>
        <taxon>Mycobacteriales</taxon>
        <taxon>Corynebacteriaceae</taxon>
        <taxon>Corynebacterium</taxon>
    </lineage>
</organism>
<dbReference type="CDD" id="cd16917">
    <property type="entry name" value="HATPase_UhpB-NarQ-NarX-like"/>
    <property type="match status" value="1"/>
</dbReference>
<dbReference type="EMBL" id="CP010827">
    <property type="protein sequence ID" value="AJI80056.1"/>
    <property type="molecule type" value="Genomic_DNA"/>
</dbReference>
<dbReference type="InterPro" id="IPR003594">
    <property type="entry name" value="HATPase_dom"/>
</dbReference>
<accession>A0A0B6F7Q6</accession>
<feature type="transmembrane region" description="Helical" evidence="5">
    <location>
        <begin position="160"/>
        <end position="180"/>
    </location>
</feature>
<dbReference type="Pfam" id="PF02518">
    <property type="entry name" value="HATPase_c"/>
    <property type="match status" value="1"/>
</dbReference>
<dbReference type="Proteomes" id="UP000031890">
    <property type="component" value="Chromosome"/>
</dbReference>
<evidence type="ECO:0000256" key="3">
    <source>
        <dbReference type="ARBA" id="ARBA00023012"/>
    </source>
</evidence>
<dbReference type="InterPro" id="IPR011712">
    <property type="entry name" value="Sig_transdc_His_kin_sub3_dim/P"/>
</dbReference>
<dbReference type="STRING" id="161899.CSING_12855"/>
<feature type="transmembrane region" description="Helical" evidence="5">
    <location>
        <begin position="94"/>
        <end position="113"/>
    </location>
</feature>
<reference evidence="8 9" key="1">
    <citation type="journal article" date="2015" name="Genome Announc.">
        <title>Complete Genome Sequence and Annotation of Corynebacterium singulare DSM 44357, Isolated from a Human Semen Specimen.</title>
        <authorList>
            <person name="Merten M."/>
            <person name="Brinkrolf K."/>
            <person name="Albersmeier A."/>
            <person name="Kutter Y."/>
            <person name="Ruckert C."/>
            <person name="Tauch A."/>
        </authorList>
    </citation>
    <scope>NUCLEOTIDE SEQUENCE [LARGE SCALE GENOMIC DNA]</scope>
    <source>
        <strain evidence="8">IBS B52218</strain>
    </source>
</reference>
<evidence type="ECO:0000256" key="4">
    <source>
        <dbReference type="SAM" id="Coils"/>
    </source>
</evidence>
<dbReference type="InterPro" id="IPR036890">
    <property type="entry name" value="HATPase_C_sf"/>
</dbReference>
<feature type="domain" description="Histidine kinase/HSP90-like ATPase" evidence="6">
    <location>
        <begin position="330"/>
        <end position="409"/>
    </location>
</feature>
<keyword evidence="5" id="KW-1133">Transmembrane helix</keyword>
<dbReference type="Gene3D" id="3.30.565.10">
    <property type="entry name" value="Histidine kinase-like ATPase, C-terminal domain"/>
    <property type="match status" value="1"/>
</dbReference>
<evidence type="ECO:0000259" key="7">
    <source>
        <dbReference type="Pfam" id="PF07730"/>
    </source>
</evidence>
<feature type="transmembrane region" description="Helical" evidence="5">
    <location>
        <begin position="125"/>
        <end position="154"/>
    </location>
</feature>
<feature type="transmembrane region" description="Helical" evidence="5">
    <location>
        <begin position="39"/>
        <end position="57"/>
    </location>
</feature>
<evidence type="ECO:0000313" key="8">
    <source>
        <dbReference type="EMBL" id="AJI80056.1"/>
    </source>
</evidence>
<dbReference type="InterPro" id="IPR017205">
    <property type="entry name" value="Sig_transdc_His_kinase_ChrS"/>
</dbReference>
<name>A0A0B6F7Q6_9CORY</name>
<evidence type="ECO:0000313" key="9">
    <source>
        <dbReference type="Proteomes" id="UP000031890"/>
    </source>
</evidence>
<keyword evidence="2 8" id="KW-0418">Kinase</keyword>
<dbReference type="SUPFAM" id="SSF55874">
    <property type="entry name" value="ATPase domain of HSP90 chaperone/DNA topoisomerase II/histidine kinase"/>
    <property type="match status" value="1"/>
</dbReference>
<keyword evidence="5" id="KW-0812">Transmembrane</keyword>
<evidence type="ECO:0000256" key="1">
    <source>
        <dbReference type="ARBA" id="ARBA00022679"/>
    </source>
</evidence>
<dbReference type="GO" id="GO:0016020">
    <property type="term" value="C:membrane"/>
    <property type="evidence" value="ECO:0007669"/>
    <property type="project" value="InterPro"/>
</dbReference>
<keyword evidence="4" id="KW-0175">Coiled coil</keyword>
<protein>
    <submittedName>
        <fullName evidence="8">Signal transduction histidine kinase</fullName>
    </submittedName>
</protein>
<dbReference type="HOGENOM" id="CLU_000445_20_15_11"/>
<dbReference type="KEGG" id="csx:CSING_12855"/>
<dbReference type="Pfam" id="PF07730">
    <property type="entry name" value="HisKA_3"/>
    <property type="match status" value="1"/>
</dbReference>
<dbReference type="GO" id="GO:0000155">
    <property type="term" value="F:phosphorelay sensor kinase activity"/>
    <property type="evidence" value="ECO:0007669"/>
    <property type="project" value="InterPro"/>
</dbReference>
<dbReference type="InterPro" id="IPR050482">
    <property type="entry name" value="Sensor_HK_TwoCompSys"/>
</dbReference>
<feature type="domain" description="Signal transduction histidine kinase subgroup 3 dimerisation and phosphoacceptor" evidence="7">
    <location>
        <begin position="219"/>
        <end position="282"/>
    </location>
</feature>
<evidence type="ECO:0000256" key="2">
    <source>
        <dbReference type="ARBA" id="ARBA00022777"/>
    </source>
</evidence>
<dbReference type="PANTHER" id="PTHR24421">
    <property type="entry name" value="NITRATE/NITRITE SENSOR PROTEIN NARX-RELATED"/>
    <property type="match status" value="1"/>
</dbReference>
<evidence type="ECO:0000256" key="5">
    <source>
        <dbReference type="SAM" id="Phobius"/>
    </source>
</evidence>
<dbReference type="PIRSF" id="PIRSF037434">
    <property type="entry name" value="STHK_ChrS"/>
    <property type="match status" value="1"/>
</dbReference>
<feature type="transmembrane region" description="Helical" evidence="5">
    <location>
        <begin position="69"/>
        <end position="88"/>
    </location>
</feature>
<proteinExistence type="predicted"/>
<sequence>MRSVKVIGHLVEPPINQLVDSASTAKAIGWIGVMMRNSLWTFGLHAMFGFLLVFGVLRAWADDRLDARVFGLAIALAVVYAGFVLYAARKPAKPVPTTLWLAALCLLWIGLMVHAQDFMWMEFPLVFVFVHALPFWPGILASAILWAIAAFIPAWLHPQAWTAAAAIGPFIGTCFAVLVYHAARKIQAEAVHHAAVAKQLRETQEELAATEHQAGRLEERERLSREIHDTVAQGLSSIVLLSRAAKNTPDAEEKAEQLRLIEKVAQDNLAEARRFVKELASPASSIDEGLRALVDELQAQAKGLGLHTQFSLKLTGRGEVPTELHHVILRCAREGLTNVMKHADADRAVVTLGAFADAVTLDVVDDGHGIDGPRGFGLTGLEQRVRSVGGTVQVESSPAGTALAVRIPTGSKRNG</sequence>
<dbReference type="Gene3D" id="1.20.5.1930">
    <property type="match status" value="1"/>
</dbReference>
<feature type="coiled-coil region" evidence="4">
    <location>
        <begin position="193"/>
        <end position="220"/>
    </location>
</feature>
<keyword evidence="3" id="KW-0902">Two-component regulatory system</keyword>
<dbReference type="AlphaFoldDB" id="A0A0B6F7Q6"/>
<evidence type="ECO:0000259" key="6">
    <source>
        <dbReference type="Pfam" id="PF02518"/>
    </source>
</evidence>
<gene>
    <name evidence="8" type="primary">chrS</name>
    <name evidence="8" type="ORF">CSING_12855</name>
</gene>
<dbReference type="GO" id="GO:0046983">
    <property type="term" value="F:protein dimerization activity"/>
    <property type="evidence" value="ECO:0007669"/>
    <property type="project" value="InterPro"/>
</dbReference>